<feature type="domain" description="HTH myb-type" evidence="9">
    <location>
        <begin position="56"/>
        <end position="110"/>
    </location>
</feature>
<dbReference type="OrthoDB" id="2143914at2759"/>
<keyword evidence="4" id="KW-0238">DNA-binding</keyword>
<comment type="function">
    <text evidence="7">Transcription factor.</text>
</comment>
<feature type="domain" description="Myb-like" evidence="8">
    <location>
        <begin position="56"/>
        <end position="106"/>
    </location>
</feature>
<dbReference type="GO" id="GO:0043565">
    <property type="term" value="F:sequence-specific DNA binding"/>
    <property type="evidence" value="ECO:0007669"/>
    <property type="project" value="InterPro"/>
</dbReference>
<evidence type="ECO:0000256" key="3">
    <source>
        <dbReference type="ARBA" id="ARBA00023015"/>
    </source>
</evidence>
<dbReference type="PROSITE" id="PS51294">
    <property type="entry name" value="HTH_MYB"/>
    <property type="match status" value="2"/>
</dbReference>
<dbReference type="SUPFAM" id="SSF46689">
    <property type="entry name" value="Homeodomain-like"/>
    <property type="match status" value="1"/>
</dbReference>
<dbReference type="InterPro" id="IPR001005">
    <property type="entry name" value="SANT/Myb"/>
</dbReference>
<accession>A0A9Q0KW77</accession>
<dbReference type="InterPro" id="IPR009057">
    <property type="entry name" value="Homeodomain-like_sf"/>
</dbReference>
<comment type="caution">
    <text evidence="10">The sequence shown here is derived from an EMBL/GenBank/DDBJ whole genome shotgun (WGS) entry which is preliminary data.</text>
</comment>
<dbReference type="PANTHER" id="PTHR45675:SF7">
    <property type="entry name" value="TRANSCRIPTION FACTOR MYB48"/>
    <property type="match status" value="1"/>
</dbReference>
<dbReference type="PANTHER" id="PTHR45675">
    <property type="entry name" value="MYB TRANSCRIPTION FACTOR-RELATED-RELATED"/>
    <property type="match status" value="1"/>
</dbReference>
<evidence type="ECO:0000259" key="8">
    <source>
        <dbReference type="PROSITE" id="PS50090"/>
    </source>
</evidence>
<dbReference type="SMART" id="SM00717">
    <property type="entry name" value="SANT"/>
    <property type="match status" value="2"/>
</dbReference>
<dbReference type="Gene3D" id="1.10.10.60">
    <property type="entry name" value="Homeodomain-like"/>
    <property type="match status" value="2"/>
</dbReference>
<evidence type="ECO:0000256" key="6">
    <source>
        <dbReference type="ARBA" id="ARBA00023242"/>
    </source>
</evidence>
<feature type="domain" description="Myb-like" evidence="8">
    <location>
        <begin position="3"/>
        <end position="55"/>
    </location>
</feature>
<dbReference type="Pfam" id="PF00249">
    <property type="entry name" value="Myb_DNA-binding"/>
    <property type="match status" value="2"/>
</dbReference>
<dbReference type="CDD" id="cd00167">
    <property type="entry name" value="SANT"/>
    <property type="match status" value="2"/>
</dbReference>
<dbReference type="EMBL" id="JAMYWD010000002">
    <property type="protein sequence ID" value="KAJ4978008.1"/>
    <property type="molecule type" value="Genomic_DNA"/>
</dbReference>
<evidence type="ECO:0000313" key="10">
    <source>
        <dbReference type="EMBL" id="KAJ4978008.1"/>
    </source>
</evidence>
<dbReference type="InterPro" id="IPR017930">
    <property type="entry name" value="Myb_dom"/>
</dbReference>
<keyword evidence="3" id="KW-0805">Transcription regulation</keyword>
<dbReference type="FunFam" id="1.10.10.60:FF:000259">
    <property type="entry name" value="MYB transcription factor"/>
    <property type="match status" value="1"/>
</dbReference>
<protein>
    <submittedName>
        <fullName evidence="10">Uncharacterized protein</fullName>
    </submittedName>
</protein>
<gene>
    <name evidence="10" type="ORF">NE237_008788</name>
</gene>
<evidence type="ECO:0000256" key="1">
    <source>
        <dbReference type="ARBA" id="ARBA00004123"/>
    </source>
</evidence>
<sequence>MMAEETRKGLWTEEEDLLLMRFVRVFGDHRWDFVAKFSGLNRTGKSCRLRWVNYLHPGLKRGRMTPQEKRLVLELHSIWGNRWSKIARRLPGRTDNEIKNYWRTHTRKKAQEKKWALSQPLSSPSNCFSLPQESTTYGISLPESQVIEGSLHEHDHKGITGDLVGMTGDQSEEEVPKVYSMDQIWKEIALMEEDVSSRPVYVGYEEPKEDGQYSFLCPPTKEDGKYSVLCPPTPMASASSWNCCSDSLWRMDDQEGLKMPLPTLGDYFVSDYGNGIEYHGS</sequence>
<evidence type="ECO:0000256" key="2">
    <source>
        <dbReference type="ARBA" id="ARBA00022737"/>
    </source>
</evidence>
<dbReference type="GO" id="GO:0005634">
    <property type="term" value="C:nucleus"/>
    <property type="evidence" value="ECO:0007669"/>
    <property type="project" value="UniProtKB-SubCell"/>
</dbReference>
<keyword evidence="11" id="KW-1185">Reference proteome</keyword>
<organism evidence="10 11">
    <name type="scientific">Protea cynaroides</name>
    <dbReference type="NCBI Taxonomy" id="273540"/>
    <lineage>
        <taxon>Eukaryota</taxon>
        <taxon>Viridiplantae</taxon>
        <taxon>Streptophyta</taxon>
        <taxon>Embryophyta</taxon>
        <taxon>Tracheophyta</taxon>
        <taxon>Spermatophyta</taxon>
        <taxon>Magnoliopsida</taxon>
        <taxon>Proteales</taxon>
        <taxon>Proteaceae</taxon>
        <taxon>Protea</taxon>
    </lineage>
</organism>
<feature type="domain" description="HTH myb-type" evidence="9">
    <location>
        <begin position="3"/>
        <end position="55"/>
    </location>
</feature>
<comment type="subcellular location">
    <subcellularLocation>
        <location evidence="1">Nucleus</location>
    </subcellularLocation>
</comment>
<dbReference type="GO" id="GO:0003700">
    <property type="term" value="F:DNA-binding transcription factor activity"/>
    <property type="evidence" value="ECO:0007669"/>
    <property type="project" value="InterPro"/>
</dbReference>
<keyword evidence="2" id="KW-0677">Repeat</keyword>
<dbReference type="PROSITE" id="PS50090">
    <property type="entry name" value="MYB_LIKE"/>
    <property type="match status" value="2"/>
</dbReference>
<evidence type="ECO:0000256" key="7">
    <source>
        <dbReference type="ARBA" id="ARBA00057804"/>
    </source>
</evidence>
<evidence type="ECO:0000259" key="9">
    <source>
        <dbReference type="PROSITE" id="PS51294"/>
    </source>
</evidence>
<proteinExistence type="predicted"/>
<keyword evidence="6" id="KW-0539">Nucleus</keyword>
<dbReference type="FunFam" id="1.10.10.60:FF:000011">
    <property type="entry name" value="Myb transcription factor"/>
    <property type="match status" value="1"/>
</dbReference>
<evidence type="ECO:0000313" key="11">
    <source>
        <dbReference type="Proteomes" id="UP001141806"/>
    </source>
</evidence>
<name>A0A9Q0KW77_9MAGN</name>
<keyword evidence="5" id="KW-0804">Transcription</keyword>
<dbReference type="AlphaFoldDB" id="A0A9Q0KW77"/>
<evidence type="ECO:0000256" key="4">
    <source>
        <dbReference type="ARBA" id="ARBA00023125"/>
    </source>
</evidence>
<dbReference type="Proteomes" id="UP001141806">
    <property type="component" value="Unassembled WGS sequence"/>
</dbReference>
<reference evidence="10" key="1">
    <citation type="journal article" date="2023" name="Plant J.">
        <title>The genome of the king protea, Protea cynaroides.</title>
        <authorList>
            <person name="Chang J."/>
            <person name="Duong T.A."/>
            <person name="Schoeman C."/>
            <person name="Ma X."/>
            <person name="Roodt D."/>
            <person name="Barker N."/>
            <person name="Li Z."/>
            <person name="Van de Peer Y."/>
            <person name="Mizrachi E."/>
        </authorList>
    </citation>
    <scope>NUCLEOTIDE SEQUENCE</scope>
    <source>
        <tissue evidence="10">Young leaves</tissue>
    </source>
</reference>
<evidence type="ECO:0000256" key="5">
    <source>
        <dbReference type="ARBA" id="ARBA00023163"/>
    </source>
</evidence>
<dbReference type="InterPro" id="IPR044676">
    <property type="entry name" value="EOBI/EOBII-like_plant"/>
</dbReference>